<dbReference type="Gene3D" id="2.30.30.940">
    <property type="match status" value="1"/>
</dbReference>
<dbReference type="InterPro" id="IPR027417">
    <property type="entry name" value="P-loop_NTPase"/>
</dbReference>
<dbReference type="EMBL" id="CP137080">
    <property type="protein sequence ID" value="WOQ69110.1"/>
    <property type="molecule type" value="Genomic_DNA"/>
</dbReference>
<evidence type="ECO:0000313" key="4">
    <source>
        <dbReference type="Proteomes" id="UP001329313"/>
    </source>
</evidence>
<gene>
    <name evidence="3" type="ORF">RYJ27_10425</name>
</gene>
<dbReference type="SUPFAM" id="SSF52540">
    <property type="entry name" value="P-loop containing nucleoside triphosphate hydrolases"/>
    <property type="match status" value="1"/>
</dbReference>
<dbReference type="Gene3D" id="3.40.50.300">
    <property type="entry name" value="P-loop containing nucleotide triphosphate hydrolases"/>
    <property type="match status" value="2"/>
</dbReference>
<dbReference type="Proteomes" id="UP001329313">
    <property type="component" value="Chromosome"/>
</dbReference>
<evidence type="ECO:0000313" key="3">
    <source>
        <dbReference type="EMBL" id="WOQ69110.1"/>
    </source>
</evidence>
<feature type="region of interest" description="Disordered" evidence="1">
    <location>
        <begin position="834"/>
        <end position="859"/>
    </location>
</feature>
<reference evidence="3 4" key="1">
    <citation type="submission" date="2023-10" db="EMBL/GenBank/DDBJ databases">
        <title>Y20.</title>
        <authorList>
            <person name="Zhang G."/>
            <person name="Ding Y."/>
        </authorList>
    </citation>
    <scope>NUCLEOTIDE SEQUENCE [LARGE SCALE GENOMIC DNA]</scope>
    <source>
        <strain evidence="3 4">Y20</strain>
    </source>
</reference>
<evidence type="ECO:0000259" key="2">
    <source>
        <dbReference type="Pfam" id="PF08751"/>
    </source>
</evidence>
<proteinExistence type="predicted"/>
<dbReference type="Pfam" id="PF13604">
    <property type="entry name" value="AAA_30"/>
    <property type="match status" value="1"/>
</dbReference>
<feature type="domain" description="TrwC relaxase" evidence="2">
    <location>
        <begin position="10"/>
        <end position="255"/>
    </location>
</feature>
<dbReference type="SUPFAM" id="SSF55464">
    <property type="entry name" value="Origin of replication-binding domain, RBD-like"/>
    <property type="match status" value="1"/>
</dbReference>
<accession>A0AAU0MEY7</accession>
<name>A0AAU0MEY7_9MICO</name>
<protein>
    <submittedName>
        <fullName evidence="3">AAA family ATPase</fullName>
    </submittedName>
</protein>
<dbReference type="InterPro" id="IPR014862">
    <property type="entry name" value="TrwC"/>
</dbReference>
<dbReference type="AlphaFoldDB" id="A0AAU0MEY7"/>
<dbReference type="CDD" id="cd18809">
    <property type="entry name" value="SF1_C_RecD"/>
    <property type="match status" value="1"/>
</dbReference>
<dbReference type="KEGG" id="mliy:RYJ27_10425"/>
<keyword evidence="4" id="KW-1185">Reference proteome</keyword>
<evidence type="ECO:0000256" key="1">
    <source>
        <dbReference type="SAM" id="MobiDB-lite"/>
    </source>
</evidence>
<dbReference type="Pfam" id="PF08751">
    <property type="entry name" value="TrwC"/>
    <property type="match status" value="1"/>
</dbReference>
<sequence>MTDGAIAADELSAGALRVWLTGHDPVTGEKRGSQRLSADADLLLDATLNHPKSYSIAALLHPELASEFESLQNRLRDQILTTWLNELNARRGHGGLIREDITRIEVVELDHRRSRALDPHAHRHLWLNVKVLGADGKWSNVDSRVAMKLHTLINAEGDLAARTDPQWLASLARHGFTLDDDGEVAELASVVRPLSRRSAQIEVNRARLIAEWSAEHDGTSPSIRVLTQIDRRAWAMSRPNKPAHLDELSWEATVRGELASLDARLAVDRAPVPLVSTPLHALDLDLLAHAAVVDADERSTRTGGRFSSFDLRAGATRALARSGVVAPRDALIATIDAIAEKAHGTCVRLMTDADLPGQVKAFMATETVRLKIHLAGSLDALASPGRSLLPQELRRSAAFPEDVDQLDPSQLAAAGAIAGAGGLVTVTGPAGAGKTTMLRVAFAALRSQHRQMLVVAPTRKAASVASREVGAEASSLHALLADHGYRWTVDAAGAEAWTRLSVGESDRDTGAIYAGPSRFVLRRGDRIVVDEAGMVDLQTEAALVGLAIEQQVGVAMVGDPCQALPVGHAGAMASAVRCATASVELGTVHRFSDPEYAALTLRLREPRDRDDALTIAGELLERGHVQRASGAEEARAAMVAAYFEWHARGKRVALVSGTNSEADAINDAIQQRRVDEGELDSTVLALGMGEQRLLVGDTVQTRRNDPRTGVENRAQWVVLGIRDDRITLVSASDSGEMRGVSREYAFEHVQLAYASTVHGIQGETTDAAVVGPDVDAAGLYVGLTRGRHHNTAITVARTDEEATAQLGATMMRGTTELTLQDAIRAAHAELRRAAREREVQASAPWITPSASPSHGGRPL</sequence>
<organism evidence="3 4">
    <name type="scientific">Microbacterium limosum</name>
    <dbReference type="NCBI Taxonomy" id="3079935"/>
    <lineage>
        <taxon>Bacteria</taxon>
        <taxon>Bacillati</taxon>
        <taxon>Actinomycetota</taxon>
        <taxon>Actinomycetes</taxon>
        <taxon>Micrococcales</taxon>
        <taxon>Microbacteriaceae</taxon>
        <taxon>Microbacterium</taxon>
    </lineage>
</organism>